<evidence type="ECO:0000256" key="2">
    <source>
        <dbReference type="ARBA" id="ARBA00022771"/>
    </source>
</evidence>
<keyword evidence="8" id="KW-1185">Reference proteome</keyword>
<accession>A0ABR3T1C2</accession>
<evidence type="ECO:0000259" key="6">
    <source>
        <dbReference type="PROSITE" id="PS50089"/>
    </source>
</evidence>
<dbReference type="InterPro" id="IPR013083">
    <property type="entry name" value="Znf_RING/FYVE/PHD"/>
</dbReference>
<organism evidence="7 8">
    <name type="scientific">Neofusicoccum ribis</name>
    <dbReference type="NCBI Taxonomy" id="45134"/>
    <lineage>
        <taxon>Eukaryota</taxon>
        <taxon>Fungi</taxon>
        <taxon>Dikarya</taxon>
        <taxon>Ascomycota</taxon>
        <taxon>Pezizomycotina</taxon>
        <taxon>Dothideomycetes</taxon>
        <taxon>Dothideomycetes incertae sedis</taxon>
        <taxon>Botryosphaeriales</taxon>
        <taxon>Botryosphaeriaceae</taxon>
        <taxon>Neofusicoccum</taxon>
    </lineage>
</organism>
<dbReference type="InterPro" id="IPR052788">
    <property type="entry name" value="RING-type_E3_ligase_ATL"/>
</dbReference>
<protein>
    <recommendedName>
        <fullName evidence="6">RING-type domain-containing protein</fullName>
    </recommendedName>
</protein>
<evidence type="ECO:0000313" key="8">
    <source>
        <dbReference type="Proteomes" id="UP001521116"/>
    </source>
</evidence>
<feature type="compositionally biased region" description="Basic and acidic residues" evidence="5">
    <location>
        <begin position="510"/>
        <end position="521"/>
    </location>
</feature>
<comment type="caution">
    <text evidence="7">The sequence shown here is derived from an EMBL/GenBank/DDBJ whole genome shotgun (WGS) entry which is preliminary data.</text>
</comment>
<evidence type="ECO:0000256" key="3">
    <source>
        <dbReference type="ARBA" id="ARBA00022833"/>
    </source>
</evidence>
<feature type="region of interest" description="Disordered" evidence="5">
    <location>
        <begin position="490"/>
        <end position="528"/>
    </location>
</feature>
<name>A0ABR3T1C2_9PEZI</name>
<reference evidence="7 8" key="1">
    <citation type="submission" date="2024-02" db="EMBL/GenBank/DDBJ databases">
        <title>De novo assembly and annotation of 12 fungi associated with fruit tree decline syndrome in Ontario, Canada.</title>
        <authorList>
            <person name="Sulman M."/>
            <person name="Ellouze W."/>
            <person name="Ilyukhin E."/>
        </authorList>
    </citation>
    <scope>NUCLEOTIDE SEQUENCE [LARGE SCALE GENOMIC DNA]</scope>
    <source>
        <strain evidence="7 8">M1-105</strain>
    </source>
</reference>
<keyword evidence="2 4" id="KW-0863">Zinc-finger</keyword>
<dbReference type="Proteomes" id="UP001521116">
    <property type="component" value="Unassembled WGS sequence"/>
</dbReference>
<dbReference type="EMBL" id="JAJVDC020000022">
    <property type="protein sequence ID" value="KAL1633368.1"/>
    <property type="molecule type" value="Genomic_DNA"/>
</dbReference>
<evidence type="ECO:0000256" key="4">
    <source>
        <dbReference type="PROSITE-ProRule" id="PRU00175"/>
    </source>
</evidence>
<dbReference type="SMART" id="SM00184">
    <property type="entry name" value="RING"/>
    <property type="match status" value="1"/>
</dbReference>
<keyword evidence="1" id="KW-0479">Metal-binding</keyword>
<dbReference type="Gene3D" id="3.30.40.10">
    <property type="entry name" value="Zinc/RING finger domain, C3HC4 (zinc finger)"/>
    <property type="match status" value="1"/>
</dbReference>
<dbReference type="PROSITE" id="PS50089">
    <property type="entry name" value="ZF_RING_2"/>
    <property type="match status" value="1"/>
</dbReference>
<evidence type="ECO:0000256" key="1">
    <source>
        <dbReference type="ARBA" id="ARBA00022723"/>
    </source>
</evidence>
<dbReference type="PANTHER" id="PTHR45798:SF97">
    <property type="entry name" value="ALCOHOL-SENSITIVE RING FINGER PROTEIN 1"/>
    <property type="match status" value="1"/>
</dbReference>
<feature type="domain" description="RING-type" evidence="6">
    <location>
        <begin position="370"/>
        <end position="415"/>
    </location>
</feature>
<sequence>MADQHVQDVQNATRNFCDPTGALKGEFGLWIENLEGDTATPYKMLYEAAEWSALLHYFSDRKHNTLDRPIEPDGSNIQHLGLLRDTFDWYTKWMSLLHQKKILRIMYEDKEVLLYYWETDWQRLKRFKPTMCEAKIDMLEGLEEEIYGSPVEHLAVIFEHRQELTWVWHWRQSVLETLFEMQNAAERFPGTHADKEMAVRRVRLASRLISTRTNTNAQAFMKMPPSTWLLVRLIDAEQTFESELQYWHVEDEHIKKRLFVLDDKNFARLMPCEEAIPTWDEYAPSVTNICRDIQQRARRNYDYRLLRDWGRGRAFKKMDLVVYTEGKEELKKAVRDVRELFNSTGKLGYDLFGVHPIDMKAVQEESDQICLVCFENWEDGSLRVTTHCNHHFHPDCIFRHWDVTHKFNFDCPKCRQPGRALLSGIQIDEWRIRKENNDDEWRFSDEGLAEFNELIEEAENWGIDGDYKDMPDDLWEAWAKHLRRKMVDEQLEGDPVELTGEVPDPTADWPRPEPEDSRAAQDEEDEEL</sequence>
<dbReference type="SUPFAM" id="SSF57850">
    <property type="entry name" value="RING/U-box"/>
    <property type="match status" value="1"/>
</dbReference>
<evidence type="ECO:0000313" key="7">
    <source>
        <dbReference type="EMBL" id="KAL1633368.1"/>
    </source>
</evidence>
<dbReference type="InterPro" id="IPR001841">
    <property type="entry name" value="Znf_RING"/>
</dbReference>
<proteinExistence type="predicted"/>
<evidence type="ECO:0000256" key="5">
    <source>
        <dbReference type="SAM" id="MobiDB-lite"/>
    </source>
</evidence>
<keyword evidence="3" id="KW-0862">Zinc</keyword>
<gene>
    <name evidence="7" type="ORF">SLS56_003004</name>
</gene>
<dbReference type="PANTHER" id="PTHR45798">
    <property type="entry name" value="RING-H2 FINGER PROTEIN ATL61-RELATED-RELATED"/>
    <property type="match status" value="1"/>
</dbReference>